<dbReference type="Gene3D" id="1.25.40.20">
    <property type="entry name" value="Ankyrin repeat-containing domain"/>
    <property type="match status" value="5"/>
</dbReference>
<dbReference type="PROSITE" id="PS50088">
    <property type="entry name" value="ANK_REPEAT"/>
    <property type="match status" value="2"/>
</dbReference>
<dbReference type="PANTHER" id="PTHR24198">
    <property type="entry name" value="ANKYRIN REPEAT AND PROTEIN KINASE DOMAIN-CONTAINING PROTEIN"/>
    <property type="match status" value="1"/>
</dbReference>
<feature type="compositionally biased region" description="Polar residues" evidence="4">
    <location>
        <begin position="1768"/>
        <end position="1781"/>
    </location>
</feature>
<feature type="compositionally biased region" description="Polar residues" evidence="4">
    <location>
        <begin position="1543"/>
        <end position="1556"/>
    </location>
</feature>
<dbReference type="PANTHER" id="PTHR24198:SF165">
    <property type="entry name" value="ANKYRIN REPEAT-CONTAINING PROTEIN-RELATED"/>
    <property type="match status" value="1"/>
</dbReference>
<dbReference type="SUPFAM" id="SSF48403">
    <property type="entry name" value="Ankyrin repeat"/>
    <property type="match status" value="3"/>
</dbReference>
<feature type="region of interest" description="Disordered" evidence="4">
    <location>
        <begin position="1848"/>
        <end position="2134"/>
    </location>
</feature>
<organism evidence="5 6">
    <name type="scientific">Anaplasma ovis str. Haibei</name>
    <dbReference type="NCBI Taxonomy" id="1248439"/>
    <lineage>
        <taxon>Bacteria</taxon>
        <taxon>Pseudomonadati</taxon>
        <taxon>Pseudomonadota</taxon>
        <taxon>Alphaproteobacteria</taxon>
        <taxon>Rickettsiales</taxon>
        <taxon>Anaplasmataceae</taxon>
        <taxon>Anaplasma</taxon>
    </lineage>
</organism>
<dbReference type="Proteomes" id="UP000259762">
    <property type="component" value="Chromosome"/>
</dbReference>
<feature type="compositionally biased region" description="Polar residues" evidence="4">
    <location>
        <begin position="1407"/>
        <end position="1421"/>
    </location>
</feature>
<feature type="region of interest" description="Disordered" evidence="4">
    <location>
        <begin position="1"/>
        <end position="77"/>
    </location>
</feature>
<dbReference type="PROSITE" id="PS50297">
    <property type="entry name" value="ANK_REP_REGION"/>
    <property type="match status" value="1"/>
</dbReference>
<evidence type="ECO:0000256" key="1">
    <source>
        <dbReference type="ARBA" id="ARBA00022737"/>
    </source>
</evidence>
<gene>
    <name evidence="5" type="primary">ankA</name>
    <name evidence="5" type="ORF">AOV_02525</name>
</gene>
<evidence type="ECO:0000256" key="3">
    <source>
        <dbReference type="PROSITE-ProRule" id="PRU00023"/>
    </source>
</evidence>
<feature type="compositionally biased region" description="Polar residues" evidence="4">
    <location>
        <begin position="1276"/>
        <end position="1289"/>
    </location>
</feature>
<evidence type="ECO:0000313" key="5">
    <source>
        <dbReference type="EMBL" id="ASI47719.1"/>
    </source>
</evidence>
<feature type="region of interest" description="Disordered" evidence="4">
    <location>
        <begin position="1473"/>
        <end position="1515"/>
    </location>
</feature>
<feature type="compositionally biased region" description="Basic and acidic residues" evidence="4">
    <location>
        <begin position="43"/>
        <end position="60"/>
    </location>
</feature>
<dbReference type="EMBL" id="CP015994">
    <property type="protein sequence ID" value="ASI47719.1"/>
    <property type="molecule type" value="Genomic_DNA"/>
</dbReference>
<feature type="region of interest" description="Disordered" evidence="4">
    <location>
        <begin position="1527"/>
        <end position="1666"/>
    </location>
</feature>
<dbReference type="Pfam" id="PF12796">
    <property type="entry name" value="Ank_2"/>
    <property type="match status" value="2"/>
</dbReference>
<evidence type="ECO:0000256" key="2">
    <source>
        <dbReference type="ARBA" id="ARBA00023043"/>
    </source>
</evidence>
<proteinExistence type="predicted"/>
<feature type="repeat" description="ANK" evidence="3">
    <location>
        <begin position="475"/>
        <end position="497"/>
    </location>
</feature>
<evidence type="ECO:0000313" key="6">
    <source>
        <dbReference type="Proteomes" id="UP000259762"/>
    </source>
</evidence>
<feature type="compositionally biased region" description="Low complexity" evidence="4">
    <location>
        <begin position="1848"/>
        <end position="1857"/>
    </location>
</feature>
<feature type="repeat" description="ANK" evidence="3">
    <location>
        <begin position="698"/>
        <end position="734"/>
    </location>
</feature>
<protein>
    <submittedName>
        <fullName evidence="5">AnkA</fullName>
    </submittedName>
</protein>
<feature type="compositionally biased region" description="Polar residues" evidence="4">
    <location>
        <begin position="2112"/>
        <end position="2121"/>
    </location>
</feature>
<feature type="region of interest" description="Disordered" evidence="4">
    <location>
        <begin position="1698"/>
        <end position="1740"/>
    </location>
</feature>
<feature type="compositionally biased region" description="Polar residues" evidence="4">
    <location>
        <begin position="1256"/>
        <end position="1267"/>
    </location>
</feature>
<feature type="compositionally biased region" description="Basic and acidic residues" evidence="4">
    <location>
        <begin position="1005"/>
        <end position="1014"/>
    </location>
</feature>
<accession>A0A2Z2LI97</accession>
<keyword evidence="2 3" id="KW-0040">ANK repeat</keyword>
<feature type="region of interest" description="Disordered" evidence="4">
    <location>
        <begin position="948"/>
        <end position="1179"/>
    </location>
</feature>
<reference evidence="6" key="1">
    <citation type="submission" date="2018-06" db="EMBL/GenBank/DDBJ databases">
        <title>The Anaplasma ovis genome reveals a high proportion of pseudogenes.</title>
        <authorList>
            <person name="Liu Z."/>
            <person name="Peasley A.M."/>
            <person name="Yang J."/>
            <person name="Li Y."/>
            <person name="Guan G."/>
            <person name="Luo J."/>
            <person name="Yin H."/>
            <person name="Brayton K.A."/>
        </authorList>
    </citation>
    <scope>NUCLEOTIDE SEQUENCE [LARGE SCALE GENOMIC DNA]</scope>
    <source>
        <strain evidence="6">Haibei</strain>
    </source>
</reference>
<feature type="compositionally biased region" description="Polar residues" evidence="4">
    <location>
        <begin position="1900"/>
        <end position="1911"/>
    </location>
</feature>
<keyword evidence="6" id="KW-1185">Reference proteome</keyword>
<feature type="region of interest" description="Disordered" evidence="4">
    <location>
        <begin position="1205"/>
        <end position="1433"/>
    </location>
</feature>
<feature type="compositionally biased region" description="Polar residues" evidence="4">
    <location>
        <begin position="1920"/>
        <end position="1933"/>
    </location>
</feature>
<dbReference type="InterPro" id="IPR002110">
    <property type="entry name" value="Ankyrin_rpt"/>
</dbReference>
<evidence type="ECO:0000256" key="4">
    <source>
        <dbReference type="SAM" id="MobiDB-lite"/>
    </source>
</evidence>
<reference evidence="5 6" key="2">
    <citation type="journal article" date="2019" name="BMC Genomics">
        <title>The Anaplasma ovis genome reveals a high proportion of pseudogenes.</title>
        <authorList>
            <person name="Liu Z."/>
            <person name="Peasley A.M."/>
            <person name="Yang J."/>
            <person name="Li Y."/>
            <person name="Guan G."/>
            <person name="Luo J."/>
            <person name="Yin H."/>
            <person name="Brayton K.A."/>
        </authorList>
    </citation>
    <scope>NUCLEOTIDE SEQUENCE [LARGE SCALE GENOMIC DNA]</scope>
    <source>
        <strain evidence="5 6">Haibei</strain>
    </source>
</reference>
<dbReference type="InterPro" id="IPR036770">
    <property type="entry name" value="Ankyrin_rpt-contain_sf"/>
</dbReference>
<dbReference type="SMART" id="SM00248">
    <property type="entry name" value="ANK"/>
    <property type="match status" value="13"/>
</dbReference>
<feature type="compositionally biased region" description="Low complexity" evidence="4">
    <location>
        <begin position="1045"/>
        <end position="1059"/>
    </location>
</feature>
<dbReference type="KEGG" id="aoh:AOV_02525"/>
<sequence>MPSEYPIVPKYQEQNINAAKERDEGSRTSVPVAEGYPMPGVLQHEEREHNLDAAKEKDEGDGVSAPEQKHPMQGVPTLSPREQARRALTSALDSMQHDDYAEFVAHLANVPEEHKDTRLFETDLKTILHHACSMGDPKYASYLLEHKYNMSAVDVQANTPLHCAATAIDNQSAERLQLILHSIGMTHPSARATNLKGEAPIHSAVACENFENVKALVNLSDHCVLDLESRTFLHRAARNQSDDFVSNVLRHVLERAAEAPPEKAGPYEKLLCSEDLSGYMPVHYAAKRGLQYAGVTMLEATVAQAERRRGEDGIRDILGHMGGAGNTILNCAAKGKCEPVLQAAISAYKQHHMAGFSIQDDENRAPIHNAASYVSADLFSQMLENTDVLAYGKHTKDGSNLLTLVMQDKTDRSRRQEKIKLCLGVPEIASWINTPGPNGMVPLCEMYLEGNSTEHIYIQDLLKSESVDVDSRCTDGRSVIHLAAEKGDVRALEMLLSSRQAAKGDAKFPTSDGHYTPAIHVLKTRGDDATTLEVLKRLIPQEPSLEDIAFHAARSGNYRVLKYITDSSQNHRIDVNCRLRDAEGNAVSICGELLRNGHLNIANELVRTQGAKLEGIDSQCALSSAIQGKCFAGNGGNIAGTTWLERTLAQLKMIFAELSDAFVQAFSKGITVERGIKSLLKNGAEIHGYEVDSTTLGDDDTPLIFAIKHAQQLDSTLIPRFLIRNGANVNCRDRAGNTALHAAVELLRFPDKQAYAQECVDLLCDRGASARQRNAQGYTPLHMAAAYKNVHAFESILKSNKLSALDRSSTNGSSALHIAMNSGVGESEIVKMLKSCKKVLAPVELEHMLSAYDSSGNTLMHVAAKLDFKNVVAFGLANGALMSIQNAAGKLAHELAPPSGNIASGRTALVGSTVASKMIAQVASEGGGRSYTTIKVDPEFLMSTSRIRRGMRAPTNKAGSVANKVPAAAMGSVANDDNRRNTEPLGPGSTGDPSQGGSGMPAVHGPDKRTDARAPEQSMQKPSAPELSTPGDEVEQDDIGPHSHSSTAGPGAGATAPTTSPTPPSFAWNRGPRDYSAPPPYSSVVANDSSTTPAGTTVEQDGTTPTVAGAERDTADLQSGMVAEAPEAARDTTVEQDGTTPTVAGAERDTADLQSGMVAEAPEAASGDGEAEQQSEYGYNRARYEAEEVIELAMDSLGTNLSGLASMLTQTMRQDDKSPSRTAADKGGTPTPEPGKAEEIESTQVVQDTLKKLKETATSFLHTSSKATSERDGTQAVGTTVEQDDTPTPTVAGAERDTADLQSDMVATSERDGTQAVGTTVEQDDTPTPTVAGAERDTADLQSDMVAEAPEAARDTTVEQDGTTPTVAGVAEGSRSTPTTAQPAEAIQKPTGATKQAKSGGMAGAPLQQTRSASSQPAAEQTQKEEFSAEIEGAAQELSDAINRARYEAGAAAELVMDSLGTNLSGLASMLTSTTQLSQQQDDKSLSRTAADKGGTPTPEPGKAEEIESTQVVQDALKKLKETATSFLHTSSKATSERDGTQAVGTTVEQDDTPTPTVAGAERDTTDLQSGMVAEAPEAARDTTVEQDDTPTPTVAGAERDTADLQSDMVAEAPEAARDTTVEQDGTTPTVAGAERDTADLQSGMVAEAPEAASGDGEAEQQSEYGYNRARYEAEAAAELVMDSLGTNLSGLASMLTSTTQLSQQQDDKSLSRTAADKGGTPTPEPGKAEEIESTQVVQDALKKLKETATSFLHTSSKATSERDGTQAVGTTVEQDDTPTPTVAGAERDTADLQSGMVAEAPEAASGDGEAEQQSEYGYNRARYEAEAAAELVMDSLGTNLSGLASMLTSTTQLSQQQDDKSPSRTAADKGGTPTPEPGKAEEIESTQVVQDALKKLKETATSFLHTSSKATSERDGTQAVGTTVEQDGTTPTVAGVAEGSRSTPTTAQPAEAIQKPTGATKQAKSGGMVAEAPEAARDTTVEQDDTATPTVAGAERDTADLQSGMVAEAPEAARDTTVEQDDTPTPTVAGVAEGSRSTPTTAQPAEAIQKPTGATKQAKSGGMAGAPLQQTRSASSQPAAEQTQKEEFSAEIEGAAQELSDAINRAKSAGRNGTASQQTRKPPEPTKYLPRGW</sequence>
<dbReference type="RefSeq" id="WP_233497094.1">
    <property type="nucleotide sequence ID" value="NZ_CP015994.1"/>
</dbReference>
<name>A0A2Z2LI97_9RICK</name>
<feature type="compositionally biased region" description="Polar residues" evidence="4">
    <location>
        <begin position="1084"/>
        <end position="1106"/>
    </location>
</feature>
<feature type="region of interest" description="Disordered" evidence="4">
    <location>
        <begin position="1752"/>
        <end position="1818"/>
    </location>
</feature>
<feature type="compositionally biased region" description="Polar residues" evidence="4">
    <location>
        <begin position="2069"/>
        <end position="2083"/>
    </location>
</feature>
<feature type="compositionally biased region" description="Polar residues" evidence="4">
    <location>
        <begin position="1316"/>
        <end position="1329"/>
    </location>
</feature>
<keyword evidence="1" id="KW-0677">Repeat</keyword>